<dbReference type="InterPro" id="IPR011330">
    <property type="entry name" value="Glyco_hydro/deAcase_b/a-brl"/>
</dbReference>
<evidence type="ECO:0000313" key="2">
    <source>
        <dbReference type="EMBL" id="WPK10687.1"/>
    </source>
</evidence>
<dbReference type="HAMAP" id="MF_00691">
    <property type="entry name" value="PxpA"/>
    <property type="match status" value="1"/>
</dbReference>
<dbReference type="GO" id="GO:0017168">
    <property type="term" value="F:5-oxoprolinase (ATP-hydrolyzing) activity"/>
    <property type="evidence" value="ECO:0007669"/>
    <property type="project" value="UniProtKB-EC"/>
</dbReference>
<comment type="function">
    <text evidence="1">Catalyzes the cleavage of 5-oxoproline to form L-glutamate coupled to the hydrolysis of ATP to ADP and inorganic phosphate.</text>
</comment>
<keyword evidence="1" id="KW-0547">Nucleotide-binding</keyword>
<accession>A0ABZ0RTT5</accession>
<gene>
    <name evidence="1" type="primary">pxpA</name>
    <name evidence="2" type="ORF">R6U77_12425</name>
</gene>
<dbReference type="PANTHER" id="PTHR30292">
    <property type="entry name" value="UNCHARACTERIZED PROTEIN YBGL-RELATED"/>
    <property type="match status" value="1"/>
</dbReference>
<comment type="catalytic activity">
    <reaction evidence="1">
        <text>5-oxo-L-proline + ATP + 2 H2O = L-glutamate + ADP + phosphate + H(+)</text>
        <dbReference type="Rhea" id="RHEA:10348"/>
        <dbReference type="ChEBI" id="CHEBI:15377"/>
        <dbReference type="ChEBI" id="CHEBI:15378"/>
        <dbReference type="ChEBI" id="CHEBI:29985"/>
        <dbReference type="ChEBI" id="CHEBI:30616"/>
        <dbReference type="ChEBI" id="CHEBI:43474"/>
        <dbReference type="ChEBI" id="CHEBI:58402"/>
        <dbReference type="ChEBI" id="CHEBI:456216"/>
        <dbReference type="EC" id="3.5.2.9"/>
    </reaction>
</comment>
<keyword evidence="1" id="KW-0067">ATP-binding</keyword>
<dbReference type="EMBL" id="CP137624">
    <property type="protein sequence ID" value="WPK10687.1"/>
    <property type="molecule type" value="Genomic_DNA"/>
</dbReference>
<comment type="subunit">
    <text evidence="1">Forms a complex composed of PxpA, PxpB and PxpC.</text>
</comment>
<dbReference type="NCBIfam" id="NF003814">
    <property type="entry name" value="PRK05406.1-3"/>
    <property type="match status" value="1"/>
</dbReference>
<evidence type="ECO:0000313" key="3">
    <source>
        <dbReference type="Proteomes" id="UP001322664"/>
    </source>
</evidence>
<dbReference type="NCBIfam" id="NF003816">
    <property type="entry name" value="PRK05406.1-5"/>
    <property type="match status" value="1"/>
</dbReference>
<protein>
    <recommendedName>
        <fullName evidence="1">5-oxoprolinase subunit A</fullName>
        <shortName evidence="1">5-OPase subunit A</shortName>
        <ecNumber evidence="1">3.5.2.9</ecNumber>
    </recommendedName>
    <alternativeName>
        <fullName evidence="1">5-oxoprolinase (ATP-hydrolyzing) subunit A</fullName>
    </alternativeName>
</protein>
<organism evidence="2 3">
    <name type="scientific">Lysinibacillus louembei</name>
    <dbReference type="NCBI Taxonomy" id="1470088"/>
    <lineage>
        <taxon>Bacteria</taxon>
        <taxon>Bacillati</taxon>
        <taxon>Bacillota</taxon>
        <taxon>Bacilli</taxon>
        <taxon>Bacillales</taxon>
        <taxon>Bacillaceae</taxon>
        <taxon>Lysinibacillus</taxon>
    </lineage>
</organism>
<dbReference type="Pfam" id="PF03746">
    <property type="entry name" value="LamB_YcsF"/>
    <property type="match status" value="1"/>
</dbReference>
<dbReference type="RefSeq" id="WP_319835875.1">
    <property type="nucleotide sequence ID" value="NZ_CP137624.1"/>
</dbReference>
<dbReference type="Proteomes" id="UP001322664">
    <property type="component" value="Chromosome"/>
</dbReference>
<dbReference type="EC" id="3.5.2.9" evidence="1"/>
<evidence type="ECO:0000256" key="1">
    <source>
        <dbReference type="HAMAP-Rule" id="MF_00691"/>
    </source>
</evidence>
<proteinExistence type="inferred from homology"/>
<dbReference type="CDD" id="cd10787">
    <property type="entry name" value="LamB_YcsF_like"/>
    <property type="match status" value="1"/>
</dbReference>
<comment type="similarity">
    <text evidence="1">Belongs to the LamB/PxpA family.</text>
</comment>
<dbReference type="SUPFAM" id="SSF88713">
    <property type="entry name" value="Glycoside hydrolase/deacetylase"/>
    <property type="match status" value="1"/>
</dbReference>
<keyword evidence="3" id="KW-1185">Reference proteome</keyword>
<dbReference type="Gene3D" id="3.20.20.370">
    <property type="entry name" value="Glycoside hydrolase/deacetylase"/>
    <property type="match status" value="1"/>
</dbReference>
<sequence>MYKVDINCDLGEGFGNYRLGEAEEILQYITSVNIACGFHAGDPAVMRETIKLALQYDVKIGAHPGLPDLVGFGRREMAISPQEAYDMVVYQIGALQAFLTTMHAQMQHVKPHGALYNMATKNQALAEAVAQAVYDVSPKLILFGLASSALTEAGEKIGLQTAHEVFADRTYQSDGTLTSRNEPNALITSGEQAVQQIVQMVKHGKVTSQQGIDVVLRADTICLHGDGEHAVQFAQLVQQKLLAEQIVVKAFQ</sequence>
<dbReference type="PANTHER" id="PTHR30292:SF0">
    <property type="entry name" value="5-OXOPROLINASE SUBUNIT A"/>
    <property type="match status" value="1"/>
</dbReference>
<dbReference type="InterPro" id="IPR005501">
    <property type="entry name" value="LamB/YcsF/PxpA-like"/>
</dbReference>
<reference evidence="2 3" key="1">
    <citation type="submission" date="2023-09" db="EMBL/GenBank/DDBJ databases">
        <authorList>
            <person name="Page C.A."/>
            <person name="Perez-Diaz I.M."/>
        </authorList>
    </citation>
    <scope>NUCLEOTIDE SEQUENCE [LARGE SCALE GENOMIC DNA]</scope>
    <source>
        <strain evidence="2 3">Ll15</strain>
    </source>
</reference>
<keyword evidence="1 2" id="KW-0378">Hydrolase</keyword>
<name>A0ABZ0RTT5_9BACI</name>